<sequence length="306" mass="34042">MNKKLKKIAGGCILWFTGFTLAGCFSPGRERIVNEMVFDLNNISDLEIAYDEENITFCEGRSEKLVIREYMTDDNRRYYANTEIQGKRLHISEGGRPLFKDGFSCRVEVFLPASYNRDLTVITTSGVIDMTQADLMLDSLRAETTSGEIRLEQVKAACLELETTRGILDLGTILADKITIHSTEGRVNISRMEGNVNYTSTHGSLVVDAAVGAGIYQTSNDGLLQLRYEKADGDLQFYNKNGDILLTLPSSLAFELEAVSRNGSVFADFGKDEKEEKGWVKGKNGSAPYVKISLESRNGKLEIKKE</sequence>
<dbReference type="EMBL" id="MCGH01000003">
    <property type="protein sequence ID" value="ODM03953.1"/>
    <property type="molecule type" value="Genomic_DNA"/>
</dbReference>
<proteinExistence type="predicted"/>
<gene>
    <name evidence="2" type="ORF">BEI61_04756</name>
</gene>
<dbReference type="Gene3D" id="2.160.20.120">
    <property type="match status" value="1"/>
</dbReference>
<reference evidence="2 3" key="1">
    <citation type="submission" date="2016-07" db="EMBL/GenBank/DDBJ databases">
        <title>Characterization of isolates of Eisenbergiella tayi derived from blood cultures, using whole genome sequencing.</title>
        <authorList>
            <person name="Burdz T."/>
            <person name="Wiebe D."/>
            <person name="Huynh C."/>
            <person name="Bernard K."/>
        </authorList>
    </citation>
    <scope>NUCLEOTIDE SEQUENCE [LARGE SCALE GENOMIC DNA]</scope>
    <source>
        <strain evidence="2 3">NML 110608</strain>
    </source>
</reference>
<dbReference type="InterPro" id="IPR025164">
    <property type="entry name" value="Toastrack_DUF4097"/>
</dbReference>
<evidence type="ECO:0000259" key="1">
    <source>
        <dbReference type="Pfam" id="PF13349"/>
    </source>
</evidence>
<organism evidence="2 3">
    <name type="scientific">Eisenbergiella tayi</name>
    <dbReference type="NCBI Taxonomy" id="1432052"/>
    <lineage>
        <taxon>Bacteria</taxon>
        <taxon>Bacillati</taxon>
        <taxon>Bacillota</taxon>
        <taxon>Clostridia</taxon>
        <taxon>Lachnospirales</taxon>
        <taxon>Lachnospiraceae</taxon>
        <taxon>Eisenbergiella</taxon>
    </lineage>
</organism>
<feature type="domain" description="DUF4097" evidence="1">
    <location>
        <begin position="43"/>
        <end position="303"/>
    </location>
</feature>
<dbReference type="Proteomes" id="UP000094067">
    <property type="component" value="Unassembled WGS sequence"/>
</dbReference>
<dbReference type="Pfam" id="PF13349">
    <property type="entry name" value="DUF4097"/>
    <property type="match status" value="1"/>
</dbReference>
<dbReference type="PANTHER" id="PTHR34094:SF1">
    <property type="entry name" value="PROTEIN FAM185A"/>
    <property type="match status" value="1"/>
</dbReference>
<dbReference type="AlphaFoldDB" id="A0A1E3A5B0"/>
<name>A0A1E3A5B0_9FIRM</name>
<dbReference type="PANTHER" id="PTHR34094">
    <property type="match status" value="1"/>
</dbReference>
<comment type="caution">
    <text evidence="2">The sequence shown here is derived from an EMBL/GenBank/DDBJ whole genome shotgun (WGS) entry which is preliminary data.</text>
</comment>
<accession>A0A1E3A5B0</accession>
<evidence type="ECO:0000313" key="3">
    <source>
        <dbReference type="Proteomes" id="UP000094067"/>
    </source>
</evidence>
<evidence type="ECO:0000313" key="2">
    <source>
        <dbReference type="EMBL" id="ODM03953.1"/>
    </source>
</evidence>
<protein>
    <recommendedName>
        <fullName evidence="1">DUF4097 domain-containing protein</fullName>
    </recommendedName>
</protein>
<dbReference type="RefSeq" id="WP_069154241.1">
    <property type="nucleotide sequence ID" value="NZ_MCGH01000003.1"/>
</dbReference>
<dbReference type="PROSITE" id="PS51257">
    <property type="entry name" value="PROKAR_LIPOPROTEIN"/>
    <property type="match status" value="1"/>
</dbReference>